<dbReference type="Proteomes" id="UP000196053">
    <property type="component" value="Chromosome I"/>
</dbReference>
<evidence type="ECO:0000313" key="8">
    <source>
        <dbReference type="EMBL" id="CUH93616.1"/>
    </source>
</evidence>
<comment type="subcellular location">
    <subcellularLocation>
        <location evidence="7">Cytoplasm</location>
    </subcellularLocation>
</comment>
<comment type="subunit">
    <text evidence="7">Monomer.</text>
</comment>
<dbReference type="PANTHER" id="PTHR21087">
    <property type="entry name" value="SHIKIMATE KINASE"/>
    <property type="match status" value="1"/>
</dbReference>
<proteinExistence type="inferred from homology"/>
<dbReference type="RefSeq" id="WP_058258849.1">
    <property type="nucleotide sequence ID" value="NZ_DUPS01000032.1"/>
</dbReference>
<dbReference type="Gene3D" id="3.40.50.300">
    <property type="entry name" value="P-loop containing nucleotide triphosphate hydrolases"/>
    <property type="match status" value="1"/>
</dbReference>
<evidence type="ECO:0000256" key="6">
    <source>
        <dbReference type="ARBA" id="ARBA00023141"/>
    </source>
</evidence>
<keyword evidence="7" id="KW-0963">Cytoplasm</keyword>
<sequence>MDNIVLIGMPGAGKSTVGVILAKVLGMNFIDSDLLIQKQEGLLLKDIIEKEGQQGYLAIENQVNRDISVDNTVIATGGSVVYCTEAMEHFRRTSKVVYIKLSYDTIRKRLGNIRQRGVVLSEGQTLYDLYLERCPLYEKYAHIIVDAEGLGIEELMESISLKV</sequence>
<keyword evidence="3 7" id="KW-0547">Nucleotide-binding</keyword>
<comment type="catalytic activity">
    <reaction evidence="7">
        <text>shikimate + ATP = 3-phosphoshikimate + ADP + H(+)</text>
        <dbReference type="Rhea" id="RHEA:13121"/>
        <dbReference type="ChEBI" id="CHEBI:15378"/>
        <dbReference type="ChEBI" id="CHEBI:30616"/>
        <dbReference type="ChEBI" id="CHEBI:36208"/>
        <dbReference type="ChEBI" id="CHEBI:145989"/>
        <dbReference type="ChEBI" id="CHEBI:456216"/>
        <dbReference type="EC" id="2.7.1.71"/>
    </reaction>
</comment>
<dbReference type="EMBL" id="LN879430">
    <property type="protein sequence ID" value="CUH93616.1"/>
    <property type="molecule type" value="Genomic_DNA"/>
</dbReference>
<feature type="binding site" evidence="7">
    <location>
        <position position="133"/>
    </location>
    <ligand>
        <name>substrate</name>
    </ligand>
</feature>
<name>A0A0K8J7H9_9FIRM</name>
<keyword evidence="4 7" id="KW-0418">Kinase</keyword>
<dbReference type="GO" id="GO:0008652">
    <property type="term" value="P:amino acid biosynthetic process"/>
    <property type="evidence" value="ECO:0007669"/>
    <property type="project" value="UniProtKB-KW"/>
</dbReference>
<feature type="binding site" evidence="7">
    <location>
        <position position="15"/>
    </location>
    <ligand>
        <name>Mg(2+)</name>
        <dbReference type="ChEBI" id="CHEBI:18420"/>
    </ligand>
</feature>
<dbReference type="Pfam" id="PF01202">
    <property type="entry name" value="SKI"/>
    <property type="match status" value="1"/>
</dbReference>
<gene>
    <name evidence="7" type="primary">aroK</name>
    <name evidence="8" type="ORF">SD1D_2080</name>
</gene>
<keyword evidence="5 7" id="KW-0067">ATP-binding</keyword>
<evidence type="ECO:0000256" key="4">
    <source>
        <dbReference type="ARBA" id="ARBA00022777"/>
    </source>
</evidence>
<dbReference type="PRINTS" id="PR01100">
    <property type="entry name" value="SHIKIMTKNASE"/>
</dbReference>
<reference evidence="9" key="1">
    <citation type="submission" date="2015-09" db="EMBL/GenBank/DDBJ databases">
        <authorList>
            <person name="Wibberg D."/>
        </authorList>
    </citation>
    <scope>NUCLEOTIDE SEQUENCE [LARGE SCALE GENOMIC DNA]</scope>
    <source>
        <strain evidence="9">SD1D</strain>
    </source>
</reference>
<keyword evidence="6 7" id="KW-0057">Aromatic amino acid biosynthesis</keyword>
<comment type="pathway">
    <text evidence="7">Metabolic intermediate biosynthesis; chorismate biosynthesis; chorismate from D-erythrose 4-phosphate and phosphoenolpyruvate: step 5/7.</text>
</comment>
<feature type="binding site" evidence="7">
    <location>
        <position position="78"/>
    </location>
    <ligand>
        <name>substrate</name>
    </ligand>
</feature>
<dbReference type="HAMAP" id="MF_00109">
    <property type="entry name" value="Shikimate_kinase"/>
    <property type="match status" value="1"/>
</dbReference>
<accession>A0A0K8J7H9</accession>
<dbReference type="GO" id="GO:0000287">
    <property type="term" value="F:magnesium ion binding"/>
    <property type="evidence" value="ECO:0007669"/>
    <property type="project" value="UniProtKB-UniRule"/>
</dbReference>
<dbReference type="GO" id="GO:0009073">
    <property type="term" value="P:aromatic amino acid family biosynthetic process"/>
    <property type="evidence" value="ECO:0007669"/>
    <property type="project" value="UniProtKB-KW"/>
</dbReference>
<dbReference type="AlphaFoldDB" id="A0A0K8J7H9"/>
<evidence type="ECO:0000256" key="3">
    <source>
        <dbReference type="ARBA" id="ARBA00022741"/>
    </source>
</evidence>
<keyword evidence="1 7" id="KW-0028">Amino-acid biosynthesis</keyword>
<dbReference type="InterPro" id="IPR000623">
    <property type="entry name" value="Shikimate_kinase/TSH1"/>
</dbReference>
<feature type="binding site" evidence="7">
    <location>
        <position position="33"/>
    </location>
    <ligand>
        <name>substrate</name>
    </ligand>
</feature>
<dbReference type="EC" id="2.7.1.71" evidence="7"/>
<dbReference type="SUPFAM" id="SSF52540">
    <property type="entry name" value="P-loop containing nucleoside triphosphate hydrolases"/>
    <property type="match status" value="1"/>
</dbReference>
<organism evidence="8 9">
    <name type="scientific">Herbinix luporum</name>
    <dbReference type="NCBI Taxonomy" id="1679721"/>
    <lineage>
        <taxon>Bacteria</taxon>
        <taxon>Bacillati</taxon>
        <taxon>Bacillota</taxon>
        <taxon>Clostridia</taxon>
        <taxon>Lachnospirales</taxon>
        <taxon>Lachnospiraceae</taxon>
        <taxon>Herbinix</taxon>
    </lineage>
</organism>
<protein>
    <recommendedName>
        <fullName evidence="7">Shikimate kinase</fullName>
        <shortName evidence="7">SK</shortName>
        <ecNumber evidence="7">2.7.1.71</ecNumber>
    </recommendedName>
</protein>
<dbReference type="GO" id="GO:0004765">
    <property type="term" value="F:shikimate kinase activity"/>
    <property type="evidence" value="ECO:0007669"/>
    <property type="project" value="UniProtKB-UniRule"/>
</dbReference>
<evidence type="ECO:0000256" key="2">
    <source>
        <dbReference type="ARBA" id="ARBA00022679"/>
    </source>
</evidence>
<comment type="cofactor">
    <cofactor evidence="7">
        <name>Mg(2+)</name>
        <dbReference type="ChEBI" id="CHEBI:18420"/>
    </cofactor>
    <text evidence="7">Binds 1 Mg(2+) ion per subunit.</text>
</comment>
<feature type="binding site" evidence="7">
    <location>
        <position position="116"/>
    </location>
    <ligand>
        <name>ATP</name>
        <dbReference type="ChEBI" id="CHEBI:30616"/>
    </ligand>
</feature>
<dbReference type="OrthoDB" id="9800332at2"/>
<comment type="similarity">
    <text evidence="7">Belongs to the shikimate kinase family.</text>
</comment>
<comment type="caution">
    <text evidence="7">Lacks conserved residue(s) required for the propagation of feature annotation.</text>
</comment>
<feature type="binding site" evidence="7">
    <location>
        <begin position="11"/>
        <end position="16"/>
    </location>
    <ligand>
        <name>ATP</name>
        <dbReference type="ChEBI" id="CHEBI:30616"/>
    </ligand>
</feature>
<comment type="function">
    <text evidence="7">Catalyzes the specific phosphorylation of the 3-hydroxyl group of shikimic acid using ATP as a cosubstrate.</text>
</comment>
<evidence type="ECO:0000256" key="5">
    <source>
        <dbReference type="ARBA" id="ARBA00022840"/>
    </source>
</evidence>
<dbReference type="CDD" id="cd00464">
    <property type="entry name" value="SK"/>
    <property type="match status" value="1"/>
</dbReference>
<keyword evidence="7" id="KW-0479">Metal-binding</keyword>
<dbReference type="InterPro" id="IPR031322">
    <property type="entry name" value="Shikimate/glucono_kinase"/>
</dbReference>
<dbReference type="UniPathway" id="UPA00053">
    <property type="reaction ID" value="UER00088"/>
</dbReference>
<dbReference type="GO" id="GO:0009423">
    <property type="term" value="P:chorismate biosynthetic process"/>
    <property type="evidence" value="ECO:0007669"/>
    <property type="project" value="UniProtKB-UniRule"/>
</dbReference>
<keyword evidence="9" id="KW-1185">Reference proteome</keyword>
<evidence type="ECO:0000313" key="9">
    <source>
        <dbReference type="Proteomes" id="UP000196053"/>
    </source>
</evidence>
<dbReference type="PANTHER" id="PTHR21087:SF16">
    <property type="entry name" value="SHIKIMATE KINASE 1, CHLOROPLASTIC"/>
    <property type="match status" value="1"/>
</dbReference>
<dbReference type="GO" id="GO:0005524">
    <property type="term" value="F:ATP binding"/>
    <property type="evidence" value="ECO:0007669"/>
    <property type="project" value="UniProtKB-UniRule"/>
</dbReference>
<evidence type="ECO:0000256" key="1">
    <source>
        <dbReference type="ARBA" id="ARBA00022605"/>
    </source>
</evidence>
<dbReference type="InterPro" id="IPR027417">
    <property type="entry name" value="P-loop_NTPase"/>
</dbReference>
<evidence type="ECO:0000256" key="7">
    <source>
        <dbReference type="HAMAP-Rule" id="MF_00109"/>
    </source>
</evidence>
<keyword evidence="7" id="KW-0460">Magnesium</keyword>
<dbReference type="GO" id="GO:0005829">
    <property type="term" value="C:cytosol"/>
    <property type="evidence" value="ECO:0007669"/>
    <property type="project" value="TreeGrafter"/>
</dbReference>
<dbReference type="KEGG" id="hsd:SD1D_2080"/>
<keyword evidence="2 7" id="KW-0808">Transferase</keyword>